<keyword evidence="3" id="KW-1185">Reference proteome</keyword>
<protein>
    <submittedName>
        <fullName evidence="2">Uncharacterized protein</fullName>
    </submittedName>
</protein>
<gene>
    <name evidence="2" type="ORF">C2G38_2047131</name>
</gene>
<dbReference type="AlphaFoldDB" id="A0A397UAD2"/>
<dbReference type="Proteomes" id="UP000266673">
    <property type="component" value="Unassembled WGS sequence"/>
</dbReference>
<sequence length="105" mass="11660">MSDSESVNDNEGNEPSKETAFNSHWETDDESETSLKEIIPFNSHPEASDDEGDEPTVEITFLNSGRKASDDIFIGSSSRTFSLAVSEDQPHLKKKINQSIRNLSN</sequence>
<reference evidence="2 3" key="1">
    <citation type="submission" date="2018-06" db="EMBL/GenBank/DDBJ databases">
        <title>Comparative genomics reveals the genomic features of Rhizophagus irregularis, R. cerebriforme, R. diaphanum and Gigaspora rosea, and their symbiotic lifestyle signature.</title>
        <authorList>
            <person name="Morin E."/>
            <person name="San Clemente H."/>
            <person name="Chen E.C.H."/>
            <person name="De La Providencia I."/>
            <person name="Hainaut M."/>
            <person name="Kuo A."/>
            <person name="Kohler A."/>
            <person name="Murat C."/>
            <person name="Tang N."/>
            <person name="Roy S."/>
            <person name="Loubradou J."/>
            <person name="Henrissat B."/>
            <person name="Grigoriev I.V."/>
            <person name="Corradi N."/>
            <person name="Roux C."/>
            <person name="Martin F.M."/>
        </authorList>
    </citation>
    <scope>NUCLEOTIDE SEQUENCE [LARGE SCALE GENOMIC DNA]</scope>
    <source>
        <strain evidence="2 3">DAOM 194757</strain>
    </source>
</reference>
<evidence type="ECO:0000256" key="1">
    <source>
        <dbReference type="SAM" id="MobiDB-lite"/>
    </source>
</evidence>
<comment type="caution">
    <text evidence="2">The sequence shown here is derived from an EMBL/GenBank/DDBJ whole genome shotgun (WGS) entry which is preliminary data.</text>
</comment>
<feature type="region of interest" description="Disordered" evidence="1">
    <location>
        <begin position="1"/>
        <end position="55"/>
    </location>
</feature>
<organism evidence="2 3">
    <name type="scientific">Gigaspora rosea</name>
    <dbReference type="NCBI Taxonomy" id="44941"/>
    <lineage>
        <taxon>Eukaryota</taxon>
        <taxon>Fungi</taxon>
        <taxon>Fungi incertae sedis</taxon>
        <taxon>Mucoromycota</taxon>
        <taxon>Glomeromycotina</taxon>
        <taxon>Glomeromycetes</taxon>
        <taxon>Diversisporales</taxon>
        <taxon>Gigasporaceae</taxon>
        <taxon>Gigaspora</taxon>
    </lineage>
</organism>
<name>A0A397UAD2_9GLOM</name>
<evidence type="ECO:0000313" key="2">
    <source>
        <dbReference type="EMBL" id="RIB06017.1"/>
    </source>
</evidence>
<accession>A0A397UAD2</accession>
<proteinExistence type="predicted"/>
<evidence type="ECO:0000313" key="3">
    <source>
        <dbReference type="Proteomes" id="UP000266673"/>
    </source>
</evidence>
<dbReference type="EMBL" id="QKWP01001881">
    <property type="protein sequence ID" value="RIB06017.1"/>
    <property type="molecule type" value="Genomic_DNA"/>
</dbReference>
<feature type="compositionally biased region" description="Acidic residues" evidence="1">
    <location>
        <begin position="1"/>
        <end position="12"/>
    </location>
</feature>